<sequence length="279" mass="32008">MSFFKFVLLSSLTIGAFAWDIVESNQTDAYQYLNLVRCLNSNEPTSNTTVGLDSDDILFFNINAKDSNHSTYVFDRCLDEYANSTLIHYIINGDQNETMINATHISQIQNGSELFSNCGKPNFINDQKSSLNLTKRQKYSNYYEMKVSDTKNDDCKAFMQFDSTTDVCYDNHDVPFEAFHVNNPNVFTGLKYIVWDSHHDCKDGNGHTYTLPPKSASKCTKRKVVSWFATLKADECYDDPKKCIGIHVDHSWAGTYESGKRLTFSDKYYPHFYNDLSNQ</sequence>
<dbReference type="eggNOG" id="ENOG502SUNT">
    <property type="taxonomic scope" value="Eukaryota"/>
</dbReference>
<dbReference type="AlphaFoldDB" id="K0KR33"/>
<evidence type="ECO:0000313" key="2">
    <source>
        <dbReference type="EMBL" id="CCH45596.1"/>
    </source>
</evidence>
<keyword evidence="3" id="KW-1185">Reference proteome</keyword>
<dbReference type="InParanoid" id="K0KR33"/>
<dbReference type="HOGENOM" id="CLU_1046643_0_0_1"/>
<gene>
    <name evidence="2" type="ORF">BN7_5179</name>
</gene>
<dbReference type="Proteomes" id="UP000009328">
    <property type="component" value="Unassembled WGS sequence"/>
</dbReference>
<evidence type="ECO:0000256" key="1">
    <source>
        <dbReference type="SAM" id="SignalP"/>
    </source>
</evidence>
<keyword evidence="1" id="KW-0732">Signal</keyword>
<feature type="chain" id="PRO_5003834499" evidence="1">
    <location>
        <begin position="19"/>
        <end position="279"/>
    </location>
</feature>
<feature type="signal peptide" evidence="1">
    <location>
        <begin position="1"/>
        <end position="18"/>
    </location>
</feature>
<comment type="caution">
    <text evidence="2">The sequence shown here is derived from an EMBL/GenBank/DDBJ whole genome shotgun (WGS) entry which is preliminary data.</text>
</comment>
<reference evidence="2 3" key="1">
    <citation type="journal article" date="2012" name="Eukaryot. Cell">
        <title>Draft genome sequence of Wickerhamomyces ciferrii NRRL Y-1031 F-60-10.</title>
        <authorList>
            <person name="Schneider J."/>
            <person name="Andrea H."/>
            <person name="Blom J."/>
            <person name="Jaenicke S."/>
            <person name="Ruckert C."/>
            <person name="Schorsch C."/>
            <person name="Szczepanowski R."/>
            <person name="Farwick M."/>
            <person name="Goesmann A."/>
            <person name="Puhler A."/>
            <person name="Schaffer S."/>
            <person name="Tauch A."/>
            <person name="Kohler T."/>
            <person name="Brinkrolf K."/>
        </authorList>
    </citation>
    <scope>NUCLEOTIDE SEQUENCE [LARGE SCALE GENOMIC DNA]</scope>
    <source>
        <strain evidence="3">ATCC 14091 / BCRC 22168 / CBS 111 / JCM 3599 / NBRC 0793 / NRRL Y-1031 F-60-10</strain>
    </source>
</reference>
<dbReference type="EMBL" id="CAIF01000203">
    <property type="protein sequence ID" value="CCH45596.1"/>
    <property type="molecule type" value="Genomic_DNA"/>
</dbReference>
<protein>
    <submittedName>
        <fullName evidence="2">Secreted protein</fullName>
    </submittedName>
</protein>
<name>K0KR33_WICCF</name>
<evidence type="ECO:0000313" key="3">
    <source>
        <dbReference type="Proteomes" id="UP000009328"/>
    </source>
</evidence>
<accession>K0KR33</accession>
<organism evidence="2 3">
    <name type="scientific">Wickerhamomyces ciferrii (strain ATCC 14091 / BCRC 22168 / CBS 111 / JCM 3599 / NBRC 0793 / NRRL Y-1031 F-60-10)</name>
    <name type="common">Yeast</name>
    <name type="synonym">Pichia ciferrii</name>
    <dbReference type="NCBI Taxonomy" id="1206466"/>
    <lineage>
        <taxon>Eukaryota</taxon>
        <taxon>Fungi</taxon>
        <taxon>Dikarya</taxon>
        <taxon>Ascomycota</taxon>
        <taxon>Saccharomycotina</taxon>
        <taxon>Saccharomycetes</taxon>
        <taxon>Phaffomycetales</taxon>
        <taxon>Wickerhamomycetaceae</taxon>
        <taxon>Wickerhamomyces</taxon>
    </lineage>
</organism>
<proteinExistence type="predicted"/>